<sequence>MAASSGGDMVMEIHYATVEQIAGDIKVRRELLDRQLEALWAAVSKVDDAWEGDARAAFNIIKKQWDQRVQSLSSTLTQMETKVRQGNDQYQATDRHAAKFFENLG</sequence>
<dbReference type="InterPro" id="IPR010310">
    <property type="entry name" value="T7SS_ESAT-6-like"/>
</dbReference>
<name>A0ABT6ZUW0_9ACTN</name>
<comment type="similarity">
    <text evidence="1">Belongs to the WXG100 family.</text>
</comment>
<dbReference type="RefSeq" id="WP_274044014.1">
    <property type="nucleotide sequence ID" value="NZ_JANCPR020000009.1"/>
</dbReference>
<organism evidence="2 3">
    <name type="scientific">Streptomyces iconiensis</name>
    <dbReference type="NCBI Taxonomy" id="1384038"/>
    <lineage>
        <taxon>Bacteria</taxon>
        <taxon>Bacillati</taxon>
        <taxon>Actinomycetota</taxon>
        <taxon>Actinomycetes</taxon>
        <taxon>Kitasatosporales</taxon>
        <taxon>Streptomycetaceae</taxon>
        <taxon>Streptomyces</taxon>
    </lineage>
</organism>
<dbReference type="Gene3D" id="1.10.287.1060">
    <property type="entry name" value="ESAT-6-like"/>
    <property type="match status" value="1"/>
</dbReference>
<comment type="caution">
    <text evidence="2">The sequence shown here is derived from an EMBL/GenBank/DDBJ whole genome shotgun (WGS) entry which is preliminary data.</text>
</comment>
<dbReference type="NCBIfam" id="TIGR03930">
    <property type="entry name" value="WXG100_ESAT6"/>
    <property type="match status" value="1"/>
</dbReference>
<evidence type="ECO:0000313" key="2">
    <source>
        <dbReference type="EMBL" id="MDJ1132642.1"/>
    </source>
</evidence>
<gene>
    <name evidence="2" type="ORF">NMN56_011905</name>
</gene>
<accession>A0ABT6ZUW0</accession>
<dbReference type="SUPFAM" id="SSF140453">
    <property type="entry name" value="EsxAB dimer-like"/>
    <property type="match status" value="1"/>
</dbReference>
<evidence type="ECO:0000313" key="3">
    <source>
        <dbReference type="Proteomes" id="UP001214441"/>
    </source>
</evidence>
<dbReference type="Proteomes" id="UP001214441">
    <property type="component" value="Unassembled WGS sequence"/>
</dbReference>
<protein>
    <recommendedName>
        <fullName evidence="1">ESAT-6-like protein</fullName>
    </recommendedName>
</protein>
<dbReference type="InterPro" id="IPR036689">
    <property type="entry name" value="ESAT-6-like_sf"/>
</dbReference>
<reference evidence="2 3" key="1">
    <citation type="submission" date="2023-05" db="EMBL/GenBank/DDBJ databases">
        <title>Streptantibioticus silvisoli sp. nov., acidotolerant actinomycetes 1 from pine litter.</title>
        <authorList>
            <person name="Swiecimska M."/>
            <person name="Golinska P."/>
            <person name="Sangal V."/>
            <person name="Wachnowicz B."/>
            <person name="Goodfellow M."/>
        </authorList>
    </citation>
    <scope>NUCLEOTIDE SEQUENCE [LARGE SCALE GENOMIC DNA]</scope>
    <source>
        <strain evidence="2 3">DSM 42109</strain>
    </source>
</reference>
<dbReference type="EMBL" id="JANCPR020000009">
    <property type="protein sequence ID" value="MDJ1132642.1"/>
    <property type="molecule type" value="Genomic_DNA"/>
</dbReference>
<evidence type="ECO:0000256" key="1">
    <source>
        <dbReference type="RuleBase" id="RU362001"/>
    </source>
</evidence>
<proteinExistence type="inferred from homology"/>
<keyword evidence="3" id="KW-1185">Reference proteome</keyword>
<dbReference type="Pfam" id="PF06013">
    <property type="entry name" value="WXG100"/>
    <property type="match status" value="1"/>
</dbReference>